<dbReference type="GO" id="GO:0003729">
    <property type="term" value="F:mRNA binding"/>
    <property type="evidence" value="ECO:0007669"/>
    <property type="project" value="InterPro"/>
</dbReference>
<dbReference type="AlphaFoldDB" id="A0A812L1I2"/>
<evidence type="ECO:0000313" key="5">
    <source>
        <dbReference type="Proteomes" id="UP000604046"/>
    </source>
</evidence>
<dbReference type="GO" id="GO:0071207">
    <property type="term" value="F:histone pre-mRNA stem-loop binding"/>
    <property type="evidence" value="ECO:0007669"/>
    <property type="project" value="TreeGrafter"/>
</dbReference>
<proteinExistence type="inferred from homology"/>
<protein>
    <submittedName>
        <fullName evidence="4">Slbp protein</fullName>
    </submittedName>
</protein>
<dbReference type="PANTHER" id="PTHR17408:SF0">
    <property type="entry name" value="HISTONE RNA HAIRPIN-BINDING PROTEIN"/>
    <property type="match status" value="1"/>
</dbReference>
<dbReference type="InterPro" id="IPR038294">
    <property type="entry name" value="SLBP_RNA_bind_sf"/>
</dbReference>
<comment type="caution">
    <text evidence="4">The sequence shown here is derived from an EMBL/GenBank/DDBJ whole genome shotgun (WGS) entry which is preliminary data.</text>
</comment>
<sequence>MAMLAVRLLNSASEVAVESSSGEKTLVLNLDLKLQLSIANLLEVLLSQSAFADINATSGGDDEGGDAESEGGQIEAAAGDAAEHVPSWQPLLESEDMNPSKGWTPQLPRVLGETPNYSASEWLSETLPVPSAWESLDVLPVGGGRPSDEELWLRRANARRRQIQNSKSRPEYLRYISQVNKEDRLATHPRTPSPTHRISKRQFDRELSEWRQKLRLFDGCEPDLAQESSELHQHVQGLSQSKPCPIQLFPHLYQ</sequence>
<dbReference type="PANTHER" id="PTHR17408">
    <property type="entry name" value="HISTONE RNA HAIRPIN-BINDING PROTEIN"/>
    <property type="match status" value="1"/>
</dbReference>
<reference evidence="4" key="1">
    <citation type="submission" date="2021-02" db="EMBL/GenBank/DDBJ databases">
        <authorList>
            <person name="Dougan E. K."/>
            <person name="Rhodes N."/>
            <person name="Thang M."/>
            <person name="Chan C."/>
        </authorList>
    </citation>
    <scope>NUCLEOTIDE SEQUENCE</scope>
</reference>
<gene>
    <name evidence="4" type="primary">Slbp</name>
    <name evidence="4" type="ORF">SNAT2548_LOCUS10316</name>
</gene>
<dbReference type="EMBL" id="CAJNDS010000846">
    <property type="protein sequence ID" value="CAE7237325.1"/>
    <property type="molecule type" value="Genomic_DNA"/>
</dbReference>
<feature type="domain" description="Histone RNA hairpin-binding protein RNA-binding" evidence="3">
    <location>
        <begin position="154"/>
        <end position="218"/>
    </location>
</feature>
<comment type="similarity">
    <text evidence="1">Belongs to the SLBP family.</text>
</comment>
<dbReference type="Proteomes" id="UP000604046">
    <property type="component" value="Unassembled WGS sequence"/>
</dbReference>
<dbReference type="GO" id="GO:0071204">
    <property type="term" value="C:histone pre-mRNA 3'end processing complex"/>
    <property type="evidence" value="ECO:0007669"/>
    <property type="project" value="TreeGrafter"/>
</dbReference>
<dbReference type="GO" id="GO:0006398">
    <property type="term" value="P:mRNA 3'-end processing by stem-loop binding and cleavage"/>
    <property type="evidence" value="ECO:0007669"/>
    <property type="project" value="TreeGrafter"/>
</dbReference>
<dbReference type="Pfam" id="PF15247">
    <property type="entry name" value="SLBP_RNA_bind"/>
    <property type="match status" value="1"/>
</dbReference>
<name>A0A812L1I2_9DINO</name>
<dbReference type="OrthoDB" id="5585087at2759"/>
<evidence type="ECO:0000256" key="1">
    <source>
        <dbReference type="ARBA" id="ARBA00006151"/>
    </source>
</evidence>
<organism evidence="4 5">
    <name type="scientific">Symbiodinium natans</name>
    <dbReference type="NCBI Taxonomy" id="878477"/>
    <lineage>
        <taxon>Eukaryota</taxon>
        <taxon>Sar</taxon>
        <taxon>Alveolata</taxon>
        <taxon>Dinophyceae</taxon>
        <taxon>Suessiales</taxon>
        <taxon>Symbiodiniaceae</taxon>
        <taxon>Symbiodinium</taxon>
    </lineage>
</organism>
<keyword evidence="5" id="KW-1185">Reference proteome</keyword>
<evidence type="ECO:0000256" key="2">
    <source>
        <dbReference type="ARBA" id="ARBA00022884"/>
    </source>
</evidence>
<evidence type="ECO:0000259" key="3">
    <source>
        <dbReference type="Pfam" id="PF15247"/>
    </source>
</evidence>
<dbReference type="GO" id="GO:0051028">
    <property type="term" value="P:mRNA transport"/>
    <property type="evidence" value="ECO:0007669"/>
    <property type="project" value="TreeGrafter"/>
</dbReference>
<keyword evidence="2" id="KW-0694">RNA-binding</keyword>
<dbReference type="Gene3D" id="1.10.8.1120">
    <property type="entry name" value="Histone RNA hairpin-binding protein RNA-binding domain"/>
    <property type="match status" value="1"/>
</dbReference>
<accession>A0A812L1I2</accession>
<dbReference type="InterPro" id="IPR029344">
    <property type="entry name" value="SLBP_RNA_bind"/>
</dbReference>
<dbReference type="InterPro" id="IPR026502">
    <property type="entry name" value="SLBP1/SLBP2"/>
</dbReference>
<evidence type="ECO:0000313" key="4">
    <source>
        <dbReference type="EMBL" id="CAE7237325.1"/>
    </source>
</evidence>
<dbReference type="GO" id="GO:0005737">
    <property type="term" value="C:cytoplasm"/>
    <property type="evidence" value="ECO:0007669"/>
    <property type="project" value="TreeGrafter"/>
</dbReference>